<dbReference type="EMBL" id="CP070608">
    <property type="protein sequence ID" value="QSE97805.1"/>
    <property type="molecule type" value="Genomic_DNA"/>
</dbReference>
<dbReference type="PANTHER" id="PTHR43369:SF2">
    <property type="entry name" value="PHOSPHORIBOSYLGLYCINAMIDE FORMYLTRANSFERASE"/>
    <property type="match status" value="1"/>
</dbReference>
<gene>
    <name evidence="6 8" type="primary">purN</name>
    <name evidence="8" type="ORF">JR347_01575</name>
</gene>
<evidence type="ECO:0000256" key="3">
    <source>
        <dbReference type="ARBA" id="ARBA00022755"/>
    </source>
</evidence>
<evidence type="ECO:0000256" key="6">
    <source>
        <dbReference type="HAMAP-Rule" id="MF_01930"/>
    </source>
</evidence>
<comment type="function">
    <text evidence="6">Catalyzes the transfer of a formyl group from 10-formyltetrahydrofolate to 5-phospho-ribosyl-glycinamide (GAR), producing 5-phospho-ribosyl-N-formylglycinamide (FGAR) and tetrahydrofolate.</text>
</comment>
<evidence type="ECO:0000313" key="9">
    <source>
        <dbReference type="Proteomes" id="UP000662783"/>
    </source>
</evidence>
<dbReference type="PANTHER" id="PTHR43369">
    <property type="entry name" value="PHOSPHORIBOSYLGLYCINAMIDE FORMYLTRANSFERASE"/>
    <property type="match status" value="1"/>
</dbReference>
<dbReference type="Gene3D" id="3.40.50.170">
    <property type="entry name" value="Formyl transferase, N-terminal domain"/>
    <property type="match status" value="1"/>
</dbReference>
<comment type="similarity">
    <text evidence="4 6">Belongs to the GART family.</text>
</comment>
<dbReference type="GO" id="GO:0005829">
    <property type="term" value="C:cytosol"/>
    <property type="evidence" value="ECO:0007669"/>
    <property type="project" value="TreeGrafter"/>
</dbReference>
<dbReference type="InterPro" id="IPR002376">
    <property type="entry name" value="Formyl_transf_N"/>
</dbReference>
<name>A0A974WKG2_9BACT</name>
<dbReference type="GO" id="GO:0004644">
    <property type="term" value="F:phosphoribosylglycinamide formyltransferase activity"/>
    <property type="evidence" value="ECO:0007669"/>
    <property type="project" value="UniProtKB-UniRule"/>
</dbReference>
<protein>
    <recommendedName>
        <fullName evidence="6">Phosphoribosylglycinamide formyltransferase</fullName>
        <ecNumber evidence="6">2.1.2.2</ecNumber>
    </recommendedName>
    <alternativeName>
        <fullName evidence="6">5'-phosphoribosylglycinamide transformylase</fullName>
    </alternativeName>
    <alternativeName>
        <fullName evidence="6">GAR transformylase</fullName>
        <shortName evidence="6">GART</shortName>
    </alternativeName>
</protein>
<feature type="binding site" evidence="6">
    <location>
        <position position="58"/>
    </location>
    <ligand>
        <name>(6R)-10-formyltetrahydrofolate</name>
        <dbReference type="ChEBI" id="CHEBI:195366"/>
    </ligand>
</feature>
<reference evidence="8" key="1">
    <citation type="submission" date="2021-02" db="EMBL/GenBank/DDBJ databases">
        <title>Fulvivirga sp. S481 isolated from sea water.</title>
        <authorList>
            <person name="Bae S.S."/>
            <person name="Baek K."/>
        </authorList>
    </citation>
    <scope>NUCLEOTIDE SEQUENCE</scope>
    <source>
        <strain evidence="8">S481</strain>
    </source>
</reference>
<dbReference type="SUPFAM" id="SSF53328">
    <property type="entry name" value="Formyltransferase"/>
    <property type="match status" value="1"/>
</dbReference>
<dbReference type="RefSeq" id="WP_205722313.1">
    <property type="nucleotide sequence ID" value="NZ_CP070608.1"/>
</dbReference>
<dbReference type="CDD" id="cd08645">
    <property type="entry name" value="FMT_core_GART"/>
    <property type="match status" value="1"/>
</dbReference>
<keyword evidence="2 6" id="KW-0808">Transferase</keyword>
<feature type="binding site" evidence="6">
    <location>
        <begin position="12"/>
        <end position="14"/>
    </location>
    <ligand>
        <name>N(1)-(5-phospho-beta-D-ribosyl)glycinamide</name>
        <dbReference type="ChEBI" id="CHEBI:143788"/>
    </ligand>
</feature>
<sequence length="193" mass="21719">MIRLAIFASGSGSNAQNIAEYFSESNDIEVSLILSNNSKAYVLERAHKLDIPTAIFSRDSFYKSEEILKVLANNKIDFIILAGFMWLVPRYLVEAYPNKILNIHPALLPNFGGKGMYGDHVHKAVKAAGETESGITIHYVNEKYDEGNIIFQAKCQLTSSDTPETIAEKVHALEYEHYPKVIETVIQKSFKNY</sequence>
<evidence type="ECO:0000256" key="4">
    <source>
        <dbReference type="ARBA" id="ARBA00038440"/>
    </source>
</evidence>
<keyword evidence="3 6" id="KW-0658">Purine biosynthesis</keyword>
<dbReference type="KEGG" id="fuv:JR347_01575"/>
<dbReference type="HAMAP" id="MF_01930">
    <property type="entry name" value="PurN"/>
    <property type="match status" value="1"/>
</dbReference>
<dbReference type="Proteomes" id="UP000662783">
    <property type="component" value="Chromosome"/>
</dbReference>
<feature type="site" description="Raises pKa of active site His" evidence="6">
    <location>
        <position position="145"/>
    </location>
</feature>
<dbReference type="Pfam" id="PF00551">
    <property type="entry name" value="Formyl_trans_N"/>
    <property type="match status" value="1"/>
</dbReference>
<accession>A0A974WKG2</accession>
<dbReference type="GO" id="GO:0006189">
    <property type="term" value="P:'de novo' IMP biosynthetic process"/>
    <property type="evidence" value="ECO:0007669"/>
    <property type="project" value="UniProtKB-UniRule"/>
</dbReference>
<keyword evidence="9" id="KW-1185">Reference proteome</keyword>
<comment type="catalytic activity">
    <reaction evidence="5 6">
        <text>N(1)-(5-phospho-beta-D-ribosyl)glycinamide + (6R)-10-formyltetrahydrofolate = N(2)-formyl-N(1)-(5-phospho-beta-D-ribosyl)glycinamide + (6S)-5,6,7,8-tetrahydrofolate + H(+)</text>
        <dbReference type="Rhea" id="RHEA:15053"/>
        <dbReference type="ChEBI" id="CHEBI:15378"/>
        <dbReference type="ChEBI" id="CHEBI:57453"/>
        <dbReference type="ChEBI" id="CHEBI:143788"/>
        <dbReference type="ChEBI" id="CHEBI:147286"/>
        <dbReference type="ChEBI" id="CHEBI:195366"/>
        <dbReference type="EC" id="2.1.2.2"/>
    </reaction>
</comment>
<evidence type="ECO:0000313" key="8">
    <source>
        <dbReference type="EMBL" id="QSE97805.1"/>
    </source>
</evidence>
<dbReference type="InterPro" id="IPR004607">
    <property type="entry name" value="GART"/>
</dbReference>
<comment type="pathway">
    <text evidence="1 6">Purine metabolism; IMP biosynthesis via de novo pathway; N(2)-formyl-N(1)-(5-phospho-D-ribosyl)glycinamide from N(1)-(5-phospho-D-ribosyl)glycinamide (10-formyl THF route): step 1/1.</text>
</comment>
<dbReference type="EC" id="2.1.2.2" evidence="6"/>
<feature type="binding site" evidence="6">
    <location>
        <position position="102"/>
    </location>
    <ligand>
        <name>(6R)-10-formyltetrahydrofolate</name>
        <dbReference type="ChEBI" id="CHEBI:195366"/>
    </ligand>
</feature>
<dbReference type="InterPro" id="IPR036477">
    <property type="entry name" value="Formyl_transf_N_sf"/>
</dbReference>
<evidence type="ECO:0000259" key="7">
    <source>
        <dbReference type="Pfam" id="PF00551"/>
    </source>
</evidence>
<feature type="domain" description="Formyl transferase N-terminal" evidence="7">
    <location>
        <begin position="3"/>
        <end position="182"/>
    </location>
</feature>
<comment type="caution">
    <text evidence="6">Lacks conserved residue(s) required for the propagation of feature annotation.</text>
</comment>
<dbReference type="InterPro" id="IPR001555">
    <property type="entry name" value="GART_AS"/>
</dbReference>
<evidence type="ECO:0000256" key="2">
    <source>
        <dbReference type="ARBA" id="ARBA00022679"/>
    </source>
</evidence>
<feature type="active site" description="Proton donor" evidence="6">
    <location>
        <position position="104"/>
    </location>
</feature>
<dbReference type="AlphaFoldDB" id="A0A974WKG2"/>
<organism evidence="8 9">
    <name type="scientific">Fulvivirga lutea</name>
    <dbReference type="NCBI Taxonomy" id="2810512"/>
    <lineage>
        <taxon>Bacteria</taxon>
        <taxon>Pseudomonadati</taxon>
        <taxon>Bacteroidota</taxon>
        <taxon>Cytophagia</taxon>
        <taxon>Cytophagales</taxon>
        <taxon>Fulvivirgaceae</taxon>
        <taxon>Fulvivirga</taxon>
    </lineage>
</organism>
<evidence type="ECO:0000256" key="1">
    <source>
        <dbReference type="ARBA" id="ARBA00005054"/>
    </source>
</evidence>
<dbReference type="NCBIfam" id="TIGR00639">
    <property type="entry name" value="PurN"/>
    <property type="match status" value="1"/>
</dbReference>
<proteinExistence type="inferred from homology"/>
<dbReference type="PROSITE" id="PS00373">
    <property type="entry name" value="GART"/>
    <property type="match status" value="1"/>
</dbReference>
<evidence type="ECO:0000256" key="5">
    <source>
        <dbReference type="ARBA" id="ARBA00047664"/>
    </source>
</evidence>